<dbReference type="EMBL" id="NEVT01000009">
    <property type="protein sequence ID" value="OZI69856.1"/>
    <property type="molecule type" value="Genomic_DNA"/>
</dbReference>
<dbReference type="GO" id="GO:0098796">
    <property type="term" value="C:membrane protein complex"/>
    <property type="evidence" value="ECO:0007669"/>
    <property type="project" value="UniProtKB-ARBA"/>
</dbReference>
<gene>
    <name evidence="17" type="ORF">CAL24_21770</name>
</gene>
<dbReference type="GO" id="GO:0016887">
    <property type="term" value="F:ATP hydrolysis activity"/>
    <property type="evidence" value="ECO:0007669"/>
    <property type="project" value="InterPro"/>
</dbReference>
<evidence type="ECO:0000313" key="17">
    <source>
        <dbReference type="EMBL" id="OZI69856.1"/>
    </source>
</evidence>
<evidence type="ECO:0000256" key="6">
    <source>
        <dbReference type="ARBA" id="ARBA00022741"/>
    </source>
</evidence>
<feature type="domain" description="ABC transporter" evidence="16">
    <location>
        <begin position="11"/>
        <end position="249"/>
    </location>
</feature>
<accession>A0A261V6S9</accession>
<evidence type="ECO:0000256" key="10">
    <source>
        <dbReference type="ARBA" id="ARBA00023136"/>
    </source>
</evidence>
<evidence type="ECO:0000256" key="4">
    <source>
        <dbReference type="ARBA" id="ARBA00022519"/>
    </source>
</evidence>
<sequence>MPAPADSRPLISLDGVWREFAAGDQTVAVLRDVNLRIEAGEMVAIVGASGSGKSTLMNILGCLDRPSRGVYEVDGRATDSMDPDELAELRREHFGFIFQRYHLLADLTAQGNVEMPAIYAGTARGARRARAQALLRRLGLDHRLDYRPGQLSGGQQQRVSIARALMNGGRIILADEPTGALDTQTGQEVLRILEELNGAGHTVVIVTHDMNVAQHARRIIEISDGRIVSDRRHAEVPPAPAAAPGDPVRAEAPRERTRPWQALLERANESLHMALLAMNAHRLRTFLTMLGIVIGIAAVVSVVALGEGSRQKILADISEIGTNTVDIYPGKDFGDEKAATIRTLVPADADALARQTYVDSVTPEASTTASLRYRNVSVNGSIQGVGEQFFRVRGLKLAQGQFFDGEAVTRRAQEVVIDENTRKALFGNHTDPVGQVIFLGTVPARVIGVTVRKESMFGDGQTLNVWIPYTTALSRVLGQQHLRSITVRVSDAMPTKAAEQAITRLMLQRHGTKDFFVFNTDTIRQTIERTTATMTLLVSAIAIISLVVGGIGVMNIMLVSVTERTREIGVRMAVGARRSDIMQQFLIEAVLVCLIGGMLGILLSLGLGVLVAQASGGSFRLIYSGASMVAAFVCSTLIGVGFGYLPARNAARLDPVESLARE</sequence>
<comment type="subcellular location">
    <subcellularLocation>
        <location evidence="1">Cell inner membrane</location>
        <topology evidence="1">Multi-pass membrane protein</topology>
    </subcellularLocation>
</comment>
<evidence type="ECO:0000256" key="9">
    <source>
        <dbReference type="ARBA" id="ARBA00022989"/>
    </source>
</evidence>
<dbReference type="AlphaFoldDB" id="A0A261V6S9"/>
<feature type="region of interest" description="Disordered" evidence="14">
    <location>
        <begin position="235"/>
        <end position="254"/>
    </location>
</feature>
<evidence type="ECO:0000256" key="14">
    <source>
        <dbReference type="SAM" id="MobiDB-lite"/>
    </source>
</evidence>
<keyword evidence="9 15" id="KW-1133">Transmembrane helix</keyword>
<comment type="caution">
    <text evidence="17">The sequence shown here is derived from an EMBL/GenBank/DDBJ whole genome shotgun (WGS) entry which is preliminary data.</text>
</comment>
<dbReference type="InterPro" id="IPR025857">
    <property type="entry name" value="MacB_PCD"/>
</dbReference>
<organism evidence="17 18">
    <name type="scientific">Bordetella genomosp. 2</name>
    <dbReference type="NCBI Taxonomy" id="1983456"/>
    <lineage>
        <taxon>Bacteria</taxon>
        <taxon>Pseudomonadati</taxon>
        <taxon>Pseudomonadota</taxon>
        <taxon>Betaproteobacteria</taxon>
        <taxon>Burkholderiales</taxon>
        <taxon>Alcaligenaceae</taxon>
        <taxon>Bordetella</taxon>
    </lineage>
</organism>
<feature type="transmembrane region" description="Helical" evidence="15">
    <location>
        <begin position="286"/>
        <end position="306"/>
    </location>
</feature>
<dbReference type="PANTHER" id="PTHR30572">
    <property type="entry name" value="MEMBRANE COMPONENT OF TRANSPORTER-RELATED"/>
    <property type="match status" value="1"/>
</dbReference>
<dbReference type="GO" id="GO:0005524">
    <property type="term" value="F:ATP binding"/>
    <property type="evidence" value="ECO:0007669"/>
    <property type="project" value="UniProtKB-KW"/>
</dbReference>
<dbReference type="GO" id="GO:0046677">
    <property type="term" value="P:response to antibiotic"/>
    <property type="evidence" value="ECO:0007669"/>
    <property type="project" value="UniProtKB-KW"/>
</dbReference>
<keyword evidence="18" id="KW-1185">Reference proteome</keyword>
<reference evidence="18" key="1">
    <citation type="submission" date="2017-05" db="EMBL/GenBank/DDBJ databases">
        <title>Complete and WGS of Bordetella genogroups.</title>
        <authorList>
            <person name="Spilker T."/>
            <person name="Lipuma J."/>
        </authorList>
    </citation>
    <scope>NUCLEOTIDE SEQUENCE [LARGE SCALE GENOMIC DNA]</scope>
    <source>
        <strain evidence="18">AU8256</strain>
    </source>
</reference>
<evidence type="ECO:0000256" key="5">
    <source>
        <dbReference type="ARBA" id="ARBA00022692"/>
    </source>
</evidence>
<evidence type="ECO:0000256" key="12">
    <source>
        <dbReference type="ARBA" id="ARBA00038388"/>
    </source>
</evidence>
<dbReference type="PANTHER" id="PTHR30572:SF14">
    <property type="entry name" value="MACROLIDE EXPORT ATP-BINDING_PERMEASE PROTEIN MACB"/>
    <property type="match status" value="1"/>
</dbReference>
<dbReference type="FunFam" id="3.40.50.300:FF:000032">
    <property type="entry name" value="Export ABC transporter ATP-binding protein"/>
    <property type="match status" value="1"/>
</dbReference>
<evidence type="ECO:0000259" key="16">
    <source>
        <dbReference type="PROSITE" id="PS50893"/>
    </source>
</evidence>
<keyword evidence="7" id="KW-0067">ATP-binding</keyword>
<dbReference type="InterPro" id="IPR027417">
    <property type="entry name" value="P-loop_NTPase"/>
</dbReference>
<feature type="transmembrane region" description="Helical" evidence="15">
    <location>
        <begin position="621"/>
        <end position="645"/>
    </location>
</feature>
<evidence type="ECO:0000256" key="8">
    <source>
        <dbReference type="ARBA" id="ARBA00022967"/>
    </source>
</evidence>
<evidence type="ECO:0000256" key="13">
    <source>
        <dbReference type="ARBA" id="ARBA00041199"/>
    </source>
</evidence>
<name>A0A261V6S9_9BORD</name>
<dbReference type="InterPro" id="IPR017871">
    <property type="entry name" value="ABC_transporter-like_CS"/>
</dbReference>
<dbReference type="CDD" id="cd03255">
    <property type="entry name" value="ABC_MJ0796_LolCDE_FtsE"/>
    <property type="match status" value="1"/>
</dbReference>
<dbReference type="GO" id="GO:0005886">
    <property type="term" value="C:plasma membrane"/>
    <property type="evidence" value="ECO:0007669"/>
    <property type="project" value="UniProtKB-SubCell"/>
</dbReference>
<dbReference type="Pfam" id="PF02687">
    <property type="entry name" value="FtsX"/>
    <property type="match status" value="1"/>
</dbReference>
<dbReference type="Gene3D" id="3.40.50.300">
    <property type="entry name" value="P-loop containing nucleotide triphosphate hydrolases"/>
    <property type="match status" value="1"/>
</dbReference>
<evidence type="ECO:0000256" key="3">
    <source>
        <dbReference type="ARBA" id="ARBA00022475"/>
    </source>
</evidence>
<dbReference type="Pfam" id="PF00005">
    <property type="entry name" value="ABC_tran"/>
    <property type="match status" value="1"/>
</dbReference>
<evidence type="ECO:0000256" key="15">
    <source>
        <dbReference type="SAM" id="Phobius"/>
    </source>
</evidence>
<keyword evidence="2" id="KW-0813">Transport</keyword>
<keyword evidence="10 15" id="KW-0472">Membrane</keyword>
<keyword evidence="8" id="KW-1278">Translocase</keyword>
<dbReference type="PROSITE" id="PS00211">
    <property type="entry name" value="ABC_TRANSPORTER_1"/>
    <property type="match status" value="1"/>
</dbReference>
<feature type="transmembrane region" description="Helical" evidence="15">
    <location>
        <begin position="536"/>
        <end position="561"/>
    </location>
</feature>
<keyword evidence="5 15" id="KW-0812">Transmembrane</keyword>
<keyword evidence="11" id="KW-0046">Antibiotic resistance</keyword>
<dbReference type="InterPro" id="IPR050250">
    <property type="entry name" value="Macrolide_Exporter_MacB"/>
</dbReference>
<dbReference type="GO" id="GO:0022857">
    <property type="term" value="F:transmembrane transporter activity"/>
    <property type="evidence" value="ECO:0007669"/>
    <property type="project" value="TreeGrafter"/>
</dbReference>
<proteinExistence type="inferred from homology"/>
<dbReference type="PROSITE" id="PS50893">
    <property type="entry name" value="ABC_TRANSPORTER_2"/>
    <property type="match status" value="1"/>
</dbReference>
<dbReference type="SUPFAM" id="SSF52540">
    <property type="entry name" value="P-loop containing nucleoside triphosphate hydrolases"/>
    <property type="match status" value="1"/>
</dbReference>
<dbReference type="Pfam" id="PF12704">
    <property type="entry name" value="MacB_PCD"/>
    <property type="match status" value="1"/>
</dbReference>
<keyword evidence="4" id="KW-0997">Cell inner membrane</keyword>
<dbReference type="InterPro" id="IPR003838">
    <property type="entry name" value="ABC3_permease_C"/>
</dbReference>
<protein>
    <recommendedName>
        <fullName evidence="13">Pyoverdine export ATP-binding/permease protein PvdT</fullName>
    </recommendedName>
</protein>
<dbReference type="Proteomes" id="UP000215633">
    <property type="component" value="Unassembled WGS sequence"/>
</dbReference>
<evidence type="ECO:0000256" key="11">
    <source>
        <dbReference type="ARBA" id="ARBA00023251"/>
    </source>
</evidence>
<evidence type="ECO:0000256" key="7">
    <source>
        <dbReference type="ARBA" id="ARBA00022840"/>
    </source>
</evidence>
<dbReference type="RefSeq" id="WP_028355246.1">
    <property type="nucleotide sequence ID" value="NZ_NEVT01000009.1"/>
</dbReference>
<comment type="similarity">
    <text evidence="12">Belongs to the ABC transporter superfamily. Macrolide exporter (TC 3.A.1.122) family.</text>
</comment>
<evidence type="ECO:0000256" key="1">
    <source>
        <dbReference type="ARBA" id="ARBA00004429"/>
    </source>
</evidence>
<dbReference type="SMART" id="SM00382">
    <property type="entry name" value="AAA"/>
    <property type="match status" value="1"/>
</dbReference>
<feature type="transmembrane region" description="Helical" evidence="15">
    <location>
        <begin position="585"/>
        <end position="609"/>
    </location>
</feature>
<evidence type="ECO:0000313" key="18">
    <source>
        <dbReference type="Proteomes" id="UP000215633"/>
    </source>
</evidence>
<keyword evidence="6" id="KW-0547">Nucleotide-binding</keyword>
<keyword evidence="3" id="KW-1003">Cell membrane</keyword>
<dbReference type="InterPro" id="IPR003593">
    <property type="entry name" value="AAA+_ATPase"/>
</dbReference>
<dbReference type="InterPro" id="IPR017911">
    <property type="entry name" value="MacB-like_ATP-bd"/>
</dbReference>
<dbReference type="InterPro" id="IPR003439">
    <property type="entry name" value="ABC_transporter-like_ATP-bd"/>
</dbReference>
<evidence type="ECO:0000256" key="2">
    <source>
        <dbReference type="ARBA" id="ARBA00022448"/>
    </source>
</evidence>